<name>A0A0A1T1C9_9HYPO</name>
<evidence type="ECO:0000259" key="2">
    <source>
        <dbReference type="PROSITE" id="PS00036"/>
    </source>
</evidence>
<feature type="domain" description="BZIP" evidence="2">
    <location>
        <begin position="154"/>
        <end position="169"/>
    </location>
</feature>
<dbReference type="PROSITE" id="PS00036">
    <property type="entry name" value="BZIP_BASIC"/>
    <property type="match status" value="1"/>
</dbReference>
<dbReference type="AlphaFoldDB" id="A0A0A1T1C9"/>
<dbReference type="EMBL" id="CDHN01000001">
    <property type="protein sequence ID" value="CEJ80037.1"/>
    <property type="molecule type" value="Genomic_DNA"/>
</dbReference>
<dbReference type="CDD" id="cd14688">
    <property type="entry name" value="bZIP_YAP"/>
    <property type="match status" value="1"/>
</dbReference>
<dbReference type="SUPFAM" id="SSF57959">
    <property type="entry name" value="Leucine zipper domain"/>
    <property type="match status" value="1"/>
</dbReference>
<protein>
    <recommendedName>
        <fullName evidence="2">BZIP domain-containing protein</fullName>
    </recommendedName>
</protein>
<dbReference type="GO" id="GO:0003700">
    <property type="term" value="F:DNA-binding transcription factor activity"/>
    <property type="evidence" value="ECO:0007669"/>
    <property type="project" value="InterPro"/>
</dbReference>
<sequence>MHMGGSRSWLPIVTLKLNNGPPDSMQLISSQPSGSTRHPPNLYLLQSHPLCFWIKTFTYFLPTPIHQETQTQERSVEQLYTHLHLSSLLFPSSLPSITPSYTHNMGLAMEDTRQRAGSASSNTTTTKAERRKSQSPQASSPEAENSAETDQKAKKRIQNRVAQRTYRNRMKQRVQDLEAQLCEMRARQQQAQFAGAEYPAANMHAEGTLPYPAGANMQHTMWQAAPNMARTPGVMPNDVWPTMPVDGTHTPNTDVNMQSNAFIPQSFQSHGFPTSGVMSPLNLPGSSGIDNLPHTMMPSDMDMHSPEGMGHPGRGSLDVQSLYKMGHPSEVSEEDANPWDNRSYVMSPTSSRMGAVAASGTASVMSSSPWGSIATAPTEVSEDGLPSKQSTMEERFEYVLDCARKVGFETFDNMASQYYAQNFDTNSSLAMDQRVSRNRHLPAMLADIRQNSGNWSSWERRGFQDETLKTAEEICAAECRDFKANGDAASLATIQQKLPNVWALLTGLATSPGFSRQGDRTNLVYHSIKQLCALEEKATQLVQEAK</sequence>
<evidence type="ECO:0000256" key="1">
    <source>
        <dbReference type="SAM" id="MobiDB-lite"/>
    </source>
</evidence>
<feature type="compositionally biased region" description="Polar residues" evidence="1">
    <location>
        <begin position="115"/>
        <end position="126"/>
    </location>
</feature>
<feature type="region of interest" description="Disordered" evidence="1">
    <location>
        <begin position="113"/>
        <end position="164"/>
    </location>
</feature>
<dbReference type="Proteomes" id="UP000039046">
    <property type="component" value="Unassembled WGS sequence"/>
</dbReference>
<proteinExistence type="predicted"/>
<accession>A0A0A1T1C9</accession>
<dbReference type="OrthoDB" id="194358at2759"/>
<dbReference type="HOGENOM" id="CLU_498927_0_0_1"/>
<dbReference type="InterPro" id="IPR004827">
    <property type="entry name" value="bZIP"/>
</dbReference>
<dbReference type="InterPro" id="IPR046347">
    <property type="entry name" value="bZIP_sf"/>
</dbReference>
<evidence type="ECO:0000313" key="3">
    <source>
        <dbReference type="EMBL" id="CEJ80037.1"/>
    </source>
</evidence>
<organism evidence="3 4">
    <name type="scientific">[Torrubiella] hemipterigena</name>
    <dbReference type="NCBI Taxonomy" id="1531966"/>
    <lineage>
        <taxon>Eukaryota</taxon>
        <taxon>Fungi</taxon>
        <taxon>Dikarya</taxon>
        <taxon>Ascomycota</taxon>
        <taxon>Pezizomycotina</taxon>
        <taxon>Sordariomycetes</taxon>
        <taxon>Hypocreomycetidae</taxon>
        <taxon>Hypocreales</taxon>
        <taxon>Clavicipitaceae</taxon>
        <taxon>Clavicipitaceae incertae sedis</taxon>
        <taxon>'Torrubiella' clade</taxon>
    </lineage>
</organism>
<dbReference type="Gene3D" id="1.20.5.170">
    <property type="match status" value="1"/>
</dbReference>
<evidence type="ECO:0000313" key="4">
    <source>
        <dbReference type="Proteomes" id="UP000039046"/>
    </source>
</evidence>
<reference evidence="3 4" key="1">
    <citation type="journal article" date="2015" name="Genome Announc.">
        <title>Draft Genome Sequence and Gene Annotation of the Entomopathogenic Fungus Verticillium hemipterigenum.</title>
        <authorList>
            <person name="Horn F."/>
            <person name="Habel A."/>
            <person name="Scharf D.H."/>
            <person name="Dworschak J."/>
            <person name="Brakhage A.A."/>
            <person name="Guthke R."/>
            <person name="Hertweck C."/>
            <person name="Linde J."/>
        </authorList>
    </citation>
    <scope>NUCLEOTIDE SEQUENCE [LARGE SCALE GENOMIC DNA]</scope>
</reference>
<feature type="compositionally biased region" description="Polar residues" evidence="1">
    <location>
        <begin position="134"/>
        <end position="148"/>
    </location>
</feature>
<keyword evidence="4" id="KW-1185">Reference proteome</keyword>
<gene>
    <name evidence="3" type="ORF">VHEMI00243</name>
</gene>